<keyword evidence="2" id="KW-1185">Reference proteome</keyword>
<proteinExistence type="predicted"/>
<name>A0ACB7RK23_HYAAI</name>
<evidence type="ECO:0000313" key="1">
    <source>
        <dbReference type="EMBL" id="KAH6922963.1"/>
    </source>
</evidence>
<organism evidence="1 2">
    <name type="scientific">Hyalomma asiaticum</name>
    <name type="common">Tick</name>
    <dbReference type="NCBI Taxonomy" id="266040"/>
    <lineage>
        <taxon>Eukaryota</taxon>
        <taxon>Metazoa</taxon>
        <taxon>Ecdysozoa</taxon>
        <taxon>Arthropoda</taxon>
        <taxon>Chelicerata</taxon>
        <taxon>Arachnida</taxon>
        <taxon>Acari</taxon>
        <taxon>Parasitiformes</taxon>
        <taxon>Ixodida</taxon>
        <taxon>Ixodoidea</taxon>
        <taxon>Ixodidae</taxon>
        <taxon>Hyalomminae</taxon>
        <taxon>Hyalomma</taxon>
    </lineage>
</organism>
<sequence>MKPICLNSRSFPPSVNNSCQRAAQGWNDVSFHGSNQIPTPNLDVLASEGIILHSYYTMQMCTPSRAALLTGLYPMRTGMQSSVIYNEEPWGLPLNLKLMSEHFKDLGYDVHLTGKWHLGFFQTGYTPLRRGFDSFYGLYTGRSDYYDHTSGAPFFGYLSHIAPHVGGNVNPFQAPEKAVRKFSYIGDKDRSYYAGMVDALDESVGAVVEALNRTGMLNDTIIVFSSDNGADLHGKHLTGASSWPLRGCKATLWEGGLRAPGFVWSTRLKRRRRVWRQLMHIVDWLPTLYSAAGGSVSHLGPIDGFDMWHALSDDTECPRREILHNVNPLSRDMALRVGRYKLLVQAPRNETFIAYRKDRRHPPKGMSRPRDDLTRLRAASRTAKVFRPLYGPLHCETDKDWTQEATVNCGPAASMGPPGKAPYLFDIERDPCETRNMAGSQKQLLRSLYKRLSTYVSQMVPPRTRPEDPRSYPENFGGVWSPWLD</sequence>
<reference evidence="1" key="1">
    <citation type="submission" date="2020-05" db="EMBL/GenBank/DDBJ databases">
        <title>Large-scale comparative analyses of tick genomes elucidate their genetic diversity and vector capacities.</title>
        <authorList>
            <person name="Jia N."/>
            <person name="Wang J."/>
            <person name="Shi W."/>
            <person name="Du L."/>
            <person name="Sun Y."/>
            <person name="Zhan W."/>
            <person name="Jiang J."/>
            <person name="Wang Q."/>
            <person name="Zhang B."/>
            <person name="Ji P."/>
            <person name="Sakyi L.B."/>
            <person name="Cui X."/>
            <person name="Yuan T."/>
            <person name="Jiang B."/>
            <person name="Yang W."/>
            <person name="Lam T.T.-Y."/>
            <person name="Chang Q."/>
            <person name="Ding S."/>
            <person name="Wang X."/>
            <person name="Zhu J."/>
            <person name="Ruan X."/>
            <person name="Zhao L."/>
            <person name="Wei J."/>
            <person name="Que T."/>
            <person name="Du C."/>
            <person name="Cheng J."/>
            <person name="Dai P."/>
            <person name="Han X."/>
            <person name="Huang E."/>
            <person name="Gao Y."/>
            <person name="Liu J."/>
            <person name="Shao H."/>
            <person name="Ye R."/>
            <person name="Li L."/>
            <person name="Wei W."/>
            <person name="Wang X."/>
            <person name="Wang C."/>
            <person name="Yang T."/>
            <person name="Huo Q."/>
            <person name="Li W."/>
            <person name="Guo W."/>
            <person name="Chen H."/>
            <person name="Zhou L."/>
            <person name="Ni X."/>
            <person name="Tian J."/>
            <person name="Zhou Y."/>
            <person name="Sheng Y."/>
            <person name="Liu T."/>
            <person name="Pan Y."/>
            <person name="Xia L."/>
            <person name="Li J."/>
            <person name="Zhao F."/>
            <person name="Cao W."/>
        </authorList>
    </citation>
    <scope>NUCLEOTIDE SEQUENCE</scope>
    <source>
        <strain evidence="1">Hyas-2018</strain>
    </source>
</reference>
<gene>
    <name evidence="1" type="ORF">HPB50_020388</name>
</gene>
<protein>
    <submittedName>
        <fullName evidence="1">Uncharacterized protein</fullName>
    </submittedName>
</protein>
<accession>A0ACB7RK23</accession>
<comment type="caution">
    <text evidence="1">The sequence shown here is derived from an EMBL/GenBank/DDBJ whole genome shotgun (WGS) entry which is preliminary data.</text>
</comment>
<dbReference type="EMBL" id="CM023489">
    <property type="protein sequence ID" value="KAH6922963.1"/>
    <property type="molecule type" value="Genomic_DNA"/>
</dbReference>
<dbReference type="Proteomes" id="UP000821845">
    <property type="component" value="Chromosome 9"/>
</dbReference>
<evidence type="ECO:0000313" key="2">
    <source>
        <dbReference type="Proteomes" id="UP000821845"/>
    </source>
</evidence>